<name>A0A2S4UL69_9BASI</name>
<feature type="non-terminal residue" evidence="1">
    <location>
        <position position="338"/>
    </location>
</feature>
<sequence>MMADDQLFFFQLYESHKREKAKGAIACQVLTGMVESLIRKRVQGSGAMPKLSLQWNKKTRKEKVAYKEVFLVAASKNIEAAPSLNDPTGLKAQSRSLKQAPTQIVNWLTEWQEKAVHVAARNHWALDFVAQMYTADGMNNYQSRLQAFLTGARLNDIPAAMAKPQPKRGMSTRSFSLVIFMLMPHFTRIFAWLMAGDHAMQECCRKLIELVGQRNSHNSDLLVTRSKKTKWSWQGCDDALAKLGYKVIFLPGALTWPKWVKTYSSGLHKLDAITIIDKIDRGLIKVVQDAEVMLACSRMAKKPTEKGPALKMSMMPRKMLIVVPKSTRLSTTAMLWRV</sequence>
<accession>A0A2S4UL69</accession>
<comment type="caution">
    <text evidence="1">The sequence shown here is derived from an EMBL/GenBank/DDBJ whole genome shotgun (WGS) entry which is preliminary data.</text>
</comment>
<proteinExistence type="predicted"/>
<dbReference type="EMBL" id="PKSL01000239">
    <property type="protein sequence ID" value="POV98053.1"/>
    <property type="molecule type" value="Genomic_DNA"/>
</dbReference>
<gene>
    <name evidence="1" type="ORF">PSTT_14690</name>
</gene>
<evidence type="ECO:0000313" key="2">
    <source>
        <dbReference type="Proteomes" id="UP000239156"/>
    </source>
</evidence>
<dbReference type="Proteomes" id="UP000239156">
    <property type="component" value="Unassembled WGS sequence"/>
</dbReference>
<keyword evidence="2" id="KW-1185">Reference proteome</keyword>
<dbReference type="AlphaFoldDB" id="A0A2S4UL69"/>
<reference evidence="1" key="1">
    <citation type="submission" date="2017-12" db="EMBL/GenBank/DDBJ databases">
        <title>Gene loss provides genomic basis for host adaptation in cereal stripe rust fungi.</title>
        <authorList>
            <person name="Xia C."/>
        </authorList>
    </citation>
    <scope>NUCLEOTIDE SEQUENCE [LARGE SCALE GENOMIC DNA]</scope>
    <source>
        <strain evidence="1">93-210</strain>
    </source>
</reference>
<organism evidence="1 2">
    <name type="scientific">Puccinia striiformis</name>
    <dbReference type="NCBI Taxonomy" id="27350"/>
    <lineage>
        <taxon>Eukaryota</taxon>
        <taxon>Fungi</taxon>
        <taxon>Dikarya</taxon>
        <taxon>Basidiomycota</taxon>
        <taxon>Pucciniomycotina</taxon>
        <taxon>Pucciniomycetes</taxon>
        <taxon>Pucciniales</taxon>
        <taxon>Pucciniaceae</taxon>
        <taxon>Puccinia</taxon>
    </lineage>
</organism>
<dbReference type="VEuPathDB" id="FungiDB:PSTT_14690"/>
<protein>
    <submittedName>
        <fullName evidence="1">Uncharacterized protein</fullName>
    </submittedName>
</protein>
<evidence type="ECO:0000313" key="1">
    <source>
        <dbReference type="EMBL" id="POV98053.1"/>
    </source>
</evidence>